<dbReference type="PANTHER" id="PTHR22803">
    <property type="entry name" value="MANNOSE, PHOSPHOLIPASE, LECTIN RECEPTOR RELATED"/>
    <property type="match status" value="1"/>
</dbReference>
<keyword evidence="3" id="KW-0472">Membrane</keyword>
<evidence type="ECO:0000259" key="4">
    <source>
        <dbReference type="PROSITE" id="PS50041"/>
    </source>
</evidence>
<dbReference type="InterPro" id="IPR016186">
    <property type="entry name" value="C-type_lectin-like/link_sf"/>
</dbReference>
<evidence type="ECO:0000256" key="3">
    <source>
        <dbReference type="SAM" id="Phobius"/>
    </source>
</evidence>
<dbReference type="PROSITE" id="PS50041">
    <property type="entry name" value="C_TYPE_LECTIN_2"/>
    <property type="match status" value="1"/>
</dbReference>
<evidence type="ECO:0000313" key="6">
    <source>
        <dbReference type="Proteomes" id="UP001557470"/>
    </source>
</evidence>
<keyword evidence="3" id="KW-1133">Transmembrane helix</keyword>
<dbReference type="SMART" id="SM00034">
    <property type="entry name" value="CLECT"/>
    <property type="match status" value="1"/>
</dbReference>
<comment type="caution">
    <text evidence="5">The sequence shown here is derived from an EMBL/GenBank/DDBJ whole genome shotgun (WGS) entry which is preliminary data.</text>
</comment>
<dbReference type="GO" id="GO:0030246">
    <property type="term" value="F:carbohydrate binding"/>
    <property type="evidence" value="ECO:0007669"/>
    <property type="project" value="UniProtKB-KW"/>
</dbReference>
<keyword evidence="1" id="KW-0430">Lectin</keyword>
<dbReference type="Proteomes" id="UP001557470">
    <property type="component" value="Unassembled WGS sequence"/>
</dbReference>
<sequence length="224" mass="25625">MDNIYANVTVDTIKVHDDFNTQTQCVTSSAKSNLLRGAAVCLGLLCVLLLAGIIGVYVHYNRVTGDFEEAQSVLQRKRDQLKAETNDLKRKKDLLGKQFTSGWVHFNSSLYFLSRVKKTWDQSRVYCENMNSSLVIITSRLEQNFIHGLNGVFWIGLSDKKKEGSWKWVDGKDLNLGFWKSGEPNNMNNNEHCAERRFHDANPEESWNDESFAHLQVIGRHQKG</sequence>
<dbReference type="AlphaFoldDB" id="A0ABD0W9X4"/>
<dbReference type="EMBL" id="JAGEUA010000008">
    <property type="protein sequence ID" value="KAL0968372.1"/>
    <property type="molecule type" value="Genomic_DNA"/>
</dbReference>
<protein>
    <recommendedName>
        <fullName evidence="4">C-type lectin domain-containing protein</fullName>
    </recommendedName>
</protein>
<gene>
    <name evidence="5" type="ORF">UPYG_G00266030</name>
</gene>
<accession>A0ABD0W9X4</accession>
<dbReference type="Gene3D" id="3.10.100.10">
    <property type="entry name" value="Mannose-Binding Protein A, subunit A"/>
    <property type="match status" value="1"/>
</dbReference>
<feature type="transmembrane region" description="Helical" evidence="3">
    <location>
        <begin position="37"/>
        <end position="58"/>
    </location>
</feature>
<feature type="domain" description="C-type lectin" evidence="4">
    <location>
        <begin position="106"/>
        <end position="210"/>
    </location>
</feature>
<feature type="coiled-coil region" evidence="2">
    <location>
        <begin position="67"/>
        <end position="98"/>
    </location>
</feature>
<keyword evidence="6" id="KW-1185">Reference proteome</keyword>
<dbReference type="Pfam" id="PF00059">
    <property type="entry name" value="Lectin_C"/>
    <property type="match status" value="1"/>
</dbReference>
<keyword evidence="2" id="KW-0175">Coiled coil</keyword>
<evidence type="ECO:0000313" key="5">
    <source>
        <dbReference type="EMBL" id="KAL0968372.1"/>
    </source>
</evidence>
<dbReference type="InterPro" id="IPR033989">
    <property type="entry name" value="CD209-like_CTLD"/>
</dbReference>
<evidence type="ECO:0000256" key="1">
    <source>
        <dbReference type="ARBA" id="ARBA00022734"/>
    </source>
</evidence>
<organism evidence="5 6">
    <name type="scientific">Umbra pygmaea</name>
    <name type="common">Eastern mudminnow</name>
    <dbReference type="NCBI Taxonomy" id="75934"/>
    <lineage>
        <taxon>Eukaryota</taxon>
        <taxon>Metazoa</taxon>
        <taxon>Chordata</taxon>
        <taxon>Craniata</taxon>
        <taxon>Vertebrata</taxon>
        <taxon>Euteleostomi</taxon>
        <taxon>Actinopterygii</taxon>
        <taxon>Neopterygii</taxon>
        <taxon>Teleostei</taxon>
        <taxon>Protacanthopterygii</taxon>
        <taxon>Esociformes</taxon>
        <taxon>Umbridae</taxon>
        <taxon>Umbra</taxon>
    </lineage>
</organism>
<dbReference type="CDD" id="cd03590">
    <property type="entry name" value="CLECT_DC-SIGN_like"/>
    <property type="match status" value="1"/>
</dbReference>
<keyword evidence="3" id="KW-0812">Transmembrane</keyword>
<dbReference type="InterPro" id="IPR016187">
    <property type="entry name" value="CTDL_fold"/>
</dbReference>
<evidence type="ECO:0000256" key="2">
    <source>
        <dbReference type="SAM" id="Coils"/>
    </source>
</evidence>
<dbReference type="SUPFAM" id="SSF56436">
    <property type="entry name" value="C-type lectin-like"/>
    <property type="match status" value="1"/>
</dbReference>
<name>A0ABD0W9X4_UMBPY</name>
<proteinExistence type="predicted"/>
<reference evidence="5 6" key="1">
    <citation type="submission" date="2024-06" db="EMBL/GenBank/DDBJ databases">
        <authorList>
            <person name="Pan Q."/>
            <person name="Wen M."/>
            <person name="Jouanno E."/>
            <person name="Zahm M."/>
            <person name="Klopp C."/>
            <person name="Cabau C."/>
            <person name="Louis A."/>
            <person name="Berthelot C."/>
            <person name="Parey E."/>
            <person name="Roest Crollius H."/>
            <person name="Montfort J."/>
            <person name="Robinson-Rechavi M."/>
            <person name="Bouchez O."/>
            <person name="Lampietro C."/>
            <person name="Lopez Roques C."/>
            <person name="Donnadieu C."/>
            <person name="Postlethwait J."/>
            <person name="Bobe J."/>
            <person name="Verreycken H."/>
            <person name="Guiguen Y."/>
        </authorList>
    </citation>
    <scope>NUCLEOTIDE SEQUENCE [LARGE SCALE GENOMIC DNA]</scope>
    <source>
        <strain evidence="5">Up_M1</strain>
        <tissue evidence="5">Testis</tissue>
    </source>
</reference>
<dbReference type="InterPro" id="IPR001304">
    <property type="entry name" value="C-type_lectin-like"/>
</dbReference>
<dbReference type="InterPro" id="IPR050111">
    <property type="entry name" value="C-type_lectin/snaclec_domain"/>
</dbReference>